<keyword evidence="1" id="KW-0805">Transcription regulation</keyword>
<dbReference type="PROSITE" id="PS00041">
    <property type="entry name" value="HTH_ARAC_FAMILY_1"/>
    <property type="match status" value="1"/>
</dbReference>
<feature type="transmembrane region" description="Helical" evidence="4">
    <location>
        <begin position="57"/>
        <end position="77"/>
    </location>
</feature>
<dbReference type="PANTHER" id="PTHR43280:SF29">
    <property type="entry name" value="ARAC-FAMILY TRANSCRIPTIONAL REGULATOR"/>
    <property type="match status" value="1"/>
</dbReference>
<evidence type="ECO:0000256" key="3">
    <source>
        <dbReference type="ARBA" id="ARBA00023163"/>
    </source>
</evidence>
<sequence>MIPQTSMIPRNATRHQVSSLENIIAFLAILLSGFSVFSAIILSLTHFRSDQYAEQPVARSMGMVLLMALLVLQFMHADALFNQTGLFNPPLYLFILFAIAPAFYLFSRPLLFGTHDFSMRRSVHFLPAVVAPFLPFSWAMPLAFAVGAIYLLFLTRGVWALREQRERFRIELVVLAVVFFIALLVLVLGFLLPLVSEQLFFSLYAIAVGCAFVLVNIALNYAPQIPEQVSEAARETYATSTLAQVDCEAVLVQLASLMEQGQIYKDSQLGLNSLAQRLDITSHQLSELINTRLGKSFSRYLREYRVGAAENMLLAEPSASVLSVGLSVGFTSQSNFYEAFREISGTTPGKYRKLQQ</sequence>
<dbReference type="PANTHER" id="PTHR43280">
    <property type="entry name" value="ARAC-FAMILY TRANSCRIPTIONAL REGULATOR"/>
    <property type="match status" value="1"/>
</dbReference>
<dbReference type="Pfam" id="PF12833">
    <property type="entry name" value="HTH_18"/>
    <property type="match status" value="1"/>
</dbReference>
<proteinExistence type="predicted"/>
<feature type="transmembrane region" description="Helical" evidence="4">
    <location>
        <begin position="201"/>
        <end position="222"/>
    </location>
</feature>
<dbReference type="GO" id="GO:0003700">
    <property type="term" value="F:DNA-binding transcription factor activity"/>
    <property type="evidence" value="ECO:0007669"/>
    <property type="project" value="InterPro"/>
</dbReference>
<reference evidence="6" key="1">
    <citation type="submission" date="2020-01" db="EMBL/GenBank/DDBJ databases">
        <authorList>
            <person name="Meier V. D."/>
            <person name="Meier V D."/>
        </authorList>
    </citation>
    <scope>NUCLEOTIDE SEQUENCE</scope>
    <source>
        <strain evidence="6">HLG_WM_MAG_09</strain>
    </source>
</reference>
<gene>
    <name evidence="6" type="ORF">HELGO_WM35788</name>
</gene>
<feature type="transmembrane region" description="Helical" evidence="4">
    <location>
        <begin position="23"/>
        <end position="45"/>
    </location>
</feature>
<feature type="domain" description="HTH araC/xylS-type" evidence="5">
    <location>
        <begin position="248"/>
        <end position="354"/>
    </location>
</feature>
<keyword evidence="4" id="KW-0812">Transmembrane</keyword>
<keyword evidence="4" id="KW-0472">Membrane</keyword>
<dbReference type="InterPro" id="IPR018062">
    <property type="entry name" value="HTH_AraC-typ_CS"/>
</dbReference>
<dbReference type="PROSITE" id="PS01124">
    <property type="entry name" value="HTH_ARAC_FAMILY_2"/>
    <property type="match status" value="1"/>
</dbReference>
<dbReference type="PRINTS" id="PR00032">
    <property type="entry name" value="HTHARAC"/>
</dbReference>
<protein>
    <submittedName>
        <fullName evidence="6">Transcriptional regulator, AraC family</fullName>
    </submittedName>
</protein>
<dbReference type="SMART" id="SM00342">
    <property type="entry name" value="HTH_ARAC"/>
    <property type="match status" value="1"/>
</dbReference>
<organism evidence="6">
    <name type="scientific">uncultured Thiotrichaceae bacterium</name>
    <dbReference type="NCBI Taxonomy" id="298394"/>
    <lineage>
        <taxon>Bacteria</taxon>
        <taxon>Pseudomonadati</taxon>
        <taxon>Pseudomonadota</taxon>
        <taxon>Gammaproteobacteria</taxon>
        <taxon>Thiotrichales</taxon>
        <taxon>Thiotrichaceae</taxon>
        <taxon>environmental samples</taxon>
    </lineage>
</organism>
<dbReference type="EMBL" id="CACVAT010000233">
    <property type="protein sequence ID" value="CAA6814506.1"/>
    <property type="molecule type" value="Genomic_DNA"/>
</dbReference>
<evidence type="ECO:0000256" key="2">
    <source>
        <dbReference type="ARBA" id="ARBA00023125"/>
    </source>
</evidence>
<evidence type="ECO:0000256" key="1">
    <source>
        <dbReference type="ARBA" id="ARBA00023015"/>
    </source>
</evidence>
<keyword evidence="3" id="KW-0804">Transcription</keyword>
<dbReference type="InterPro" id="IPR009057">
    <property type="entry name" value="Homeodomain-like_sf"/>
</dbReference>
<accession>A0A6S6T8G2</accession>
<keyword evidence="2" id="KW-0238">DNA-binding</keyword>
<dbReference type="SUPFAM" id="SSF46689">
    <property type="entry name" value="Homeodomain-like"/>
    <property type="match status" value="1"/>
</dbReference>
<feature type="transmembrane region" description="Helical" evidence="4">
    <location>
        <begin position="142"/>
        <end position="161"/>
    </location>
</feature>
<evidence type="ECO:0000256" key="4">
    <source>
        <dbReference type="SAM" id="Phobius"/>
    </source>
</evidence>
<dbReference type="Gene3D" id="1.10.10.60">
    <property type="entry name" value="Homeodomain-like"/>
    <property type="match status" value="2"/>
</dbReference>
<dbReference type="InterPro" id="IPR018060">
    <property type="entry name" value="HTH_AraC"/>
</dbReference>
<evidence type="ECO:0000259" key="5">
    <source>
        <dbReference type="PROSITE" id="PS01124"/>
    </source>
</evidence>
<dbReference type="AlphaFoldDB" id="A0A6S6T8G2"/>
<feature type="transmembrane region" description="Helical" evidence="4">
    <location>
        <begin position="173"/>
        <end position="195"/>
    </location>
</feature>
<dbReference type="InterPro" id="IPR020449">
    <property type="entry name" value="Tscrpt_reg_AraC-type_HTH"/>
</dbReference>
<evidence type="ECO:0000313" key="6">
    <source>
        <dbReference type="EMBL" id="CAA6814506.1"/>
    </source>
</evidence>
<dbReference type="GO" id="GO:0043565">
    <property type="term" value="F:sequence-specific DNA binding"/>
    <property type="evidence" value="ECO:0007669"/>
    <property type="project" value="InterPro"/>
</dbReference>
<keyword evidence="4" id="KW-1133">Transmembrane helix</keyword>
<feature type="transmembrane region" description="Helical" evidence="4">
    <location>
        <begin position="89"/>
        <end position="106"/>
    </location>
</feature>
<name>A0A6S6T8G2_9GAMM</name>